<dbReference type="Proteomes" id="UP000259864">
    <property type="component" value="Chromosome 1"/>
</dbReference>
<feature type="non-terminal residue" evidence="2">
    <location>
        <position position="129"/>
    </location>
</feature>
<feature type="coiled-coil region" evidence="1">
    <location>
        <begin position="7"/>
        <end position="41"/>
    </location>
</feature>
<evidence type="ECO:0000256" key="1">
    <source>
        <dbReference type="SAM" id="Coils"/>
    </source>
</evidence>
<evidence type="ECO:0000313" key="3">
    <source>
        <dbReference type="Proteomes" id="UP000259864"/>
    </source>
</evidence>
<name>A0A3B0NY12_9BACT</name>
<gene>
    <name evidence="2" type="ORF">NCTC10135_00164</name>
</gene>
<dbReference type="AlphaFoldDB" id="A0A3B0NY12"/>
<protein>
    <submittedName>
        <fullName evidence="2">Uncharacterized protein</fullName>
    </submittedName>
</protein>
<evidence type="ECO:0000313" key="2">
    <source>
        <dbReference type="EMBL" id="SYV89672.1"/>
    </source>
</evidence>
<dbReference type="EMBL" id="LS991949">
    <property type="protein sequence ID" value="SYV89672.1"/>
    <property type="molecule type" value="Genomic_DNA"/>
</dbReference>
<reference evidence="3" key="1">
    <citation type="submission" date="2018-06" db="EMBL/GenBank/DDBJ databases">
        <authorList>
            <consortium name="Pathogen Informatics"/>
        </authorList>
    </citation>
    <scope>NUCLEOTIDE SEQUENCE [LARGE SCALE GENOMIC DNA]</scope>
    <source>
        <strain evidence="3">NCTC10135</strain>
    </source>
</reference>
<dbReference type="KEGG" id="mala:NCTC10135_00164"/>
<proteinExistence type="predicted"/>
<accession>A0A3B0NY12</accession>
<sequence>MIEDLYFKDKHKALNQFESDLENLNAQLDEACKLIEEDEKNEDIYDFEKDQFKDNQISVLAKSFLKEKINFDDDSFEKRIINMATILNEISTLKKQKINPLKNELIDLSLEKYLSLSEEEIYDVLIAKW</sequence>
<organism evidence="2 3">
    <name type="scientific">Metamycoplasma alkalescens</name>
    <dbReference type="NCBI Taxonomy" id="45363"/>
    <lineage>
        <taxon>Bacteria</taxon>
        <taxon>Bacillati</taxon>
        <taxon>Mycoplasmatota</taxon>
        <taxon>Mycoplasmoidales</taxon>
        <taxon>Metamycoplasmataceae</taxon>
        <taxon>Metamycoplasma</taxon>
    </lineage>
</organism>
<keyword evidence="1" id="KW-0175">Coiled coil</keyword>